<dbReference type="InterPro" id="IPR015797">
    <property type="entry name" value="NUDIX_hydrolase-like_dom_sf"/>
</dbReference>
<keyword evidence="2" id="KW-0378">Hydrolase</keyword>
<dbReference type="OrthoDB" id="9804442at2"/>
<reference evidence="5" key="1">
    <citation type="submission" date="2016-10" db="EMBL/GenBank/DDBJ databases">
        <authorList>
            <person name="Varghese N."/>
            <person name="Submissions S."/>
        </authorList>
    </citation>
    <scope>NUCLEOTIDE SEQUENCE [LARGE SCALE GENOMIC DNA]</scope>
    <source>
        <strain evidence="5">CGMCC 1.10218</strain>
    </source>
</reference>
<dbReference type="InterPro" id="IPR000086">
    <property type="entry name" value="NUDIX_hydrolase_dom"/>
</dbReference>
<accession>A0A1H6VFQ9</accession>
<keyword evidence="5" id="KW-1185">Reference proteome</keyword>
<sequence>MSECRVTDIRLPIGKDIFALRVGLLCSDGGRLLLNTAEDFAYLPGGAVQTGETLRGAAEREWAEETGGPAGELRLLGLIETFLALGGQRWHELGFYFGMARPPQGWPAHGRPLGDQSDHVMVWQEPGEWGAAPRFRLAPYVPELLGVPAGDPLHRVHRELPAWEGPDLRFGAGGVGVQVRVNLLHVRRGRLLTCTEPGSDFWFTPGGTVRLGETLHAAALREWQEETGVAAEGAELLGFSEGFDPARNGQQLSFHFRMECSAELPDGPFPEQGGVGLWLDWVPLSELDTLPVHPAGLRELLTDARR</sequence>
<dbReference type="PANTHER" id="PTHR43046:SF16">
    <property type="entry name" value="ADP-RIBOSE PYROPHOSPHATASE YJHB-RELATED"/>
    <property type="match status" value="1"/>
</dbReference>
<name>A0A1H6VFQ9_9DEIO</name>
<comment type="cofactor">
    <cofactor evidence="1">
        <name>Mg(2+)</name>
        <dbReference type="ChEBI" id="CHEBI:18420"/>
    </cofactor>
</comment>
<dbReference type="GO" id="GO:0016787">
    <property type="term" value="F:hydrolase activity"/>
    <property type="evidence" value="ECO:0007669"/>
    <property type="project" value="UniProtKB-KW"/>
</dbReference>
<dbReference type="Pfam" id="PF00293">
    <property type="entry name" value="NUDIX"/>
    <property type="match status" value="2"/>
</dbReference>
<dbReference type="AlphaFoldDB" id="A0A1H6VFQ9"/>
<evidence type="ECO:0000256" key="1">
    <source>
        <dbReference type="ARBA" id="ARBA00001946"/>
    </source>
</evidence>
<evidence type="ECO:0000256" key="2">
    <source>
        <dbReference type="ARBA" id="ARBA00022801"/>
    </source>
</evidence>
<evidence type="ECO:0000313" key="5">
    <source>
        <dbReference type="Proteomes" id="UP000199223"/>
    </source>
</evidence>
<dbReference type="SUPFAM" id="SSF55811">
    <property type="entry name" value="Nudix"/>
    <property type="match status" value="2"/>
</dbReference>
<feature type="domain" description="Nudix hydrolase" evidence="3">
    <location>
        <begin position="168"/>
        <end position="305"/>
    </location>
</feature>
<evidence type="ECO:0000259" key="3">
    <source>
        <dbReference type="PROSITE" id="PS51462"/>
    </source>
</evidence>
<gene>
    <name evidence="4" type="ORF">SAMN04488058_103154</name>
</gene>
<protein>
    <submittedName>
        <fullName evidence="4">ADP-ribose pyrophosphatase YjhB, NUDIX family</fullName>
    </submittedName>
</protein>
<proteinExistence type="predicted"/>
<dbReference type="EMBL" id="FNZA01000003">
    <property type="protein sequence ID" value="SEJ03431.1"/>
    <property type="molecule type" value="Genomic_DNA"/>
</dbReference>
<dbReference type="PROSITE" id="PS51462">
    <property type="entry name" value="NUDIX"/>
    <property type="match status" value="1"/>
</dbReference>
<evidence type="ECO:0000313" key="4">
    <source>
        <dbReference type="EMBL" id="SEJ03431.1"/>
    </source>
</evidence>
<dbReference type="Gene3D" id="3.90.79.10">
    <property type="entry name" value="Nucleoside Triphosphate Pyrophosphohydrolase"/>
    <property type="match status" value="2"/>
</dbReference>
<organism evidence="4 5">
    <name type="scientific">Deinococcus reticulitermitis</name>
    <dbReference type="NCBI Taxonomy" id="856736"/>
    <lineage>
        <taxon>Bacteria</taxon>
        <taxon>Thermotogati</taxon>
        <taxon>Deinococcota</taxon>
        <taxon>Deinococci</taxon>
        <taxon>Deinococcales</taxon>
        <taxon>Deinococcaceae</taxon>
        <taxon>Deinococcus</taxon>
    </lineage>
</organism>
<dbReference type="STRING" id="856736.SAMN04488058_103154"/>
<dbReference type="Proteomes" id="UP000199223">
    <property type="component" value="Unassembled WGS sequence"/>
</dbReference>
<dbReference type="PANTHER" id="PTHR43046">
    <property type="entry name" value="GDP-MANNOSE MANNOSYL HYDROLASE"/>
    <property type="match status" value="1"/>
</dbReference>